<dbReference type="EMBL" id="CYZL01000006">
    <property type="protein sequence ID" value="CUN94176.1"/>
    <property type="molecule type" value="Genomic_DNA"/>
</dbReference>
<sequence>MPNGYKIVRQSLVDDLEGEKKVCWETEILQDDDSGFTYEISRCLYFDTCKEHGYAEFCKVFCNHDWYAYGVLKHHSRFIRKSTIAEDGTVCHDTIEKVTEKHFL</sequence>
<evidence type="ECO:0000313" key="1">
    <source>
        <dbReference type="EMBL" id="CUN94176.1"/>
    </source>
</evidence>
<dbReference type="Proteomes" id="UP000095679">
    <property type="component" value="Unassembled WGS sequence"/>
</dbReference>
<evidence type="ECO:0000313" key="2">
    <source>
        <dbReference type="Proteomes" id="UP000095679"/>
    </source>
</evidence>
<organism evidence="1 2">
    <name type="scientific">Anaerobutyricum hallii</name>
    <dbReference type="NCBI Taxonomy" id="39488"/>
    <lineage>
        <taxon>Bacteria</taxon>
        <taxon>Bacillati</taxon>
        <taxon>Bacillota</taxon>
        <taxon>Clostridia</taxon>
        <taxon>Lachnospirales</taxon>
        <taxon>Lachnospiraceae</taxon>
        <taxon>Anaerobutyricum</taxon>
    </lineage>
</organism>
<accession>A0A174B360</accession>
<dbReference type="AlphaFoldDB" id="A0A174B360"/>
<protein>
    <submittedName>
        <fullName evidence="1">Uncharacterized protein</fullName>
    </submittedName>
</protein>
<name>A0A174B360_9FIRM</name>
<reference evidence="1 2" key="1">
    <citation type="submission" date="2015-09" db="EMBL/GenBank/DDBJ databases">
        <authorList>
            <consortium name="Pathogen Informatics"/>
        </authorList>
    </citation>
    <scope>NUCLEOTIDE SEQUENCE [LARGE SCALE GENOMIC DNA]</scope>
    <source>
        <strain evidence="1 2">2789STDY5834835</strain>
    </source>
</reference>
<dbReference type="InterPro" id="IPR026002">
    <property type="entry name" value="ATC_hydrolase-like"/>
</dbReference>
<dbReference type="Pfam" id="PF14196">
    <property type="entry name" value="ATC_hydrolase"/>
    <property type="match status" value="1"/>
</dbReference>
<dbReference type="RefSeq" id="WP_040466130.1">
    <property type="nucleotide sequence ID" value="NZ_BLYK01000007.1"/>
</dbReference>
<gene>
    <name evidence="1" type="ORF">ERS852450_00881</name>
</gene>
<proteinExistence type="predicted"/>